<gene>
    <name evidence="2" type="ORF">P691DRAFT_106515</name>
</gene>
<protein>
    <submittedName>
        <fullName evidence="2">Uncharacterized protein</fullName>
    </submittedName>
</protein>
<evidence type="ECO:0000256" key="1">
    <source>
        <dbReference type="SAM" id="Phobius"/>
    </source>
</evidence>
<accession>A0A9P6BV94</accession>
<dbReference type="Proteomes" id="UP000807342">
    <property type="component" value="Unassembled WGS sequence"/>
</dbReference>
<evidence type="ECO:0000313" key="2">
    <source>
        <dbReference type="EMBL" id="KAF9440512.1"/>
    </source>
</evidence>
<dbReference type="AlphaFoldDB" id="A0A9P6BV94"/>
<reference evidence="2" key="1">
    <citation type="submission" date="2020-11" db="EMBL/GenBank/DDBJ databases">
        <authorList>
            <consortium name="DOE Joint Genome Institute"/>
            <person name="Ahrendt S."/>
            <person name="Riley R."/>
            <person name="Andreopoulos W."/>
            <person name="Labutti K."/>
            <person name="Pangilinan J."/>
            <person name="Ruiz-Duenas F.J."/>
            <person name="Barrasa J.M."/>
            <person name="Sanchez-Garcia M."/>
            <person name="Camarero S."/>
            <person name="Miyauchi S."/>
            <person name="Serrano A."/>
            <person name="Linde D."/>
            <person name="Babiker R."/>
            <person name="Drula E."/>
            <person name="Ayuso-Fernandez I."/>
            <person name="Pacheco R."/>
            <person name="Padilla G."/>
            <person name="Ferreira P."/>
            <person name="Barriuso J."/>
            <person name="Kellner H."/>
            <person name="Castanera R."/>
            <person name="Alfaro M."/>
            <person name="Ramirez L."/>
            <person name="Pisabarro A.G."/>
            <person name="Kuo A."/>
            <person name="Tritt A."/>
            <person name="Lipzen A."/>
            <person name="He G."/>
            <person name="Yan M."/>
            <person name="Ng V."/>
            <person name="Cullen D."/>
            <person name="Martin F."/>
            <person name="Rosso M.-N."/>
            <person name="Henrissat B."/>
            <person name="Hibbett D."/>
            <person name="Martinez A.T."/>
            <person name="Grigoriev I.V."/>
        </authorList>
    </citation>
    <scope>NUCLEOTIDE SEQUENCE</scope>
    <source>
        <strain evidence="2">MF-IS2</strain>
    </source>
</reference>
<name>A0A9P6BV94_9AGAR</name>
<keyword evidence="1" id="KW-1133">Transmembrane helix</keyword>
<evidence type="ECO:0000313" key="3">
    <source>
        <dbReference type="Proteomes" id="UP000807342"/>
    </source>
</evidence>
<organism evidence="2 3">
    <name type="scientific">Macrolepiota fuliginosa MF-IS2</name>
    <dbReference type="NCBI Taxonomy" id="1400762"/>
    <lineage>
        <taxon>Eukaryota</taxon>
        <taxon>Fungi</taxon>
        <taxon>Dikarya</taxon>
        <taxon>Basidiomycota</taxon>
        <taxon>Agaricomycotina</taxon>
        <taxon>Agaricomycetes</taxon>
        <taxon>Agaricomycetidae</taxon>
        <taxon>Agaricales</taxon>
        <taxon>Agaricineae</taxon>
        <taxon>Agaricaceae</taxon>
        <taxon>Macrolepiota</taxon>
    </lineage>
</organism>
<sequence>MDLEGVGPTVPSFSRMDPGDVGPTAAAIVQPAPIASLLPAVMGGNTLALCSGGCRGRIGGREGTENSVTLGSREDSRCDCDRPLRPSQLYFLVYFLFIVTASFQLMTPFSSTPFISLPQELRSLISFVARHHIRRLSHSVQLDWFHHVIAN</sequence>
<dbReference type="EMBL" id="MU152471">
    <property type="protein sequence ID" value="KAF9440512.1"/>
    <property type="molecule type" value="Genomic_DNA"/>
</dbReference>
<keyword evidence="3" id="KW-1185">Reference proteome</keyword>
<proteinExistence type="predicted"/>
<comment type="caution">
    <text evidence="2">The sequence shown here is derived from an EMBL/GenBank/DDBJ whole genome shotgun (WGS) entry which is preliminary data.</text>
</comment>
<keyword evidence="1" id="KW-0472">Membrane</keyword>
<feature type="transmembrane region" description="Helical" evidence="1">
    <location>
        <begin position="89"/>
        <end position="107"/>
    </location>
</feature>
<keyword evidence="1" id="KW-0812">Transmembrane</keyword>